<accession>A0A7W8Z384</accession>
<gene>
    <name evidence="1" type="ORF">BJ981_002310</name>
</gene>
<keyword evidence="2" id="KW-1185">Reference proteome</keyword>
<dbReference type="AlphaFoldDB" id="A0A7W8Z384"/>
<comment type="caution">
    <text evidence="1">The sequence shown here is derived from an EMBL/GenBank/DDBJ whole genome shotgun (WGS) entry which is preliminary data.</text>
</comment>
<dbReference type="Proteomes" id="UP000588112">
    <property type="component" value="Unassembled WGS sequence"/>
</dbReference>
<evidence type="ECO:0000313" key="2">
    <source>
        <dbReference type="Proteomes" id="UP000588112"/>
    </source>
</evidence>
<dbReference type="RefSeq" id="WP_184610667.1">
    <property type="nucleotide sequence ID" value="NZ_BOOS01000029.1"/>
</dbReference>
<dbReference type="EMBL" id="JACHBR010000001">
    <property type="protein sequence ID" value="MBB5626611.1"/>
    <property type="molecule type" value="Genomic_DNA"/>
</dbReference>
<proteinExistence type="predicted"/>
<evidence type="ECO:0000313" key="1">
    <source>
        <dbReference type="EMBL" id="MBB5626611.1"/>
    </source>
</evidence>
<organism evidence="1 2">
    <name type="scientific">Sphaerisporangium krabiense</name>
    <dbReference type="NCBI Taxonomy" id="763782"/>
    <lineage>
        <taxon>Bacteria</taxon>
        <taxon>Bacillati</taxon>
        <taxon>Actinomycetota</taxon>
        <taxon>Actinomycetes</taxon>
        <taxon>Streptosporangiales</taxon>
        <taxon>Streptosporangiaceae</taxon>
        <taxon>Sphaerisporangium</taxon>
    </lineage>
</organism>
<protein>
    <submittedName>
        <fullName evidence="1">Uncharacterized protein</fullName>
    </submittedName>
</protein>
<sequence length="138" mass="14473">MSLNPYPADQNEILRDLQRQINALAAEVKRVTGVPVTRASAPFLVPSASAPAAPSSGAYLYVSGGEVYVRSASRHYSTLPPDIPQAAEVAPAANITSGNAPSSYSQSWAQQIYDGLVSSKNTINATLIALKNADLMLG</sequence>
<reference evidence="1 2" key="1">
    <citation type="submission" date="2020-08" db="EMBL/GenBank/DDBJ databases">
        <title>Sequencing the genomes of 1000 actinobacteria strains.</title>
        <authorList>
            <person name="Klenk H.-P."/>
        </authorList>
    </citation>
    <scope>NUCLEOTIDE SEQUENCE [LARGE SCALE GENOMIC DNA]</scope>
    <source>
        <strain evidence="1 2">DSM 45790</strain>
    </source>
</reference>
<name>A0A7W8Z384_9ACTN</name>